<feature type="transmembrane region" description="Helical" evidence="2">
    <location>
        <begin position="231"/>
        <end position="251"/>
    </location>
</feature>
<keyword evidence="2" id="KW-0472">Membrane</keyword>
<keyword evidence="2" id="KW-1133">Transmembrane helix</keyword>
<evidence type="ECO:0000256" key="2">
    <source>
        <dbReference type="SAM" id="Phobius"/>
    </source>
</evidence>
<evidence type="ECO:0000313" key="4">
    <source>
        <dbReference type="Proteomes" id="UP000003781"/>
    </source>
</evidence>
<feature type="transmembrane region" description="Helical" evidence="2">
    <location>
        <begin position="204"/>
        <end position="225"/>
    </location>
</feature>
<keyword evidence="1" id="KW-0175">Coiled coil</keyword>
<feature type="coiled-coil region" evidence="1">
    <location>
        <begin position="464"/>
        <end position="527"/>
    </location>
</feature>
<sequence>MKDESKDIIENQVERLNALGLSKIDQETISGLVPELKSIAKDYGKFNFSLERTYKKNQLTENEANQENRNFLFTVSSKLNNKLFIVMWLIVASIAASLNMKAAQTVVPDSWGNGETTISFIVSLCFIIFIDIIIASQVTFFYNKQDAEQEQKIKFEYLGKVQNQSNGVVTENEQKGEKEVLEKVQGKYLDEPDKDKKLPFDVKLNFGILGIYFSVEFFASIYDIITYDTFNIIALAIPISAALLNLMSGYLRGMTIVYPRNKKKIRNHYQEVHSKIDKKKLVQDIKLMNYLTKKYKENGNISHNEIEKIKTGHKTWLKLKEMRRKFEKDLSNVQSKNTDNDSKKQLIIVANIIQVLEKFKNEVEDLISSSEYFGLDPDMLNNFSNDIKNQYTKYQGELTKIQSTISKIDDREKVMRERERINDVIKEHQTIIKNYKQEYHQKIDSIINTSLENYSLLNETIKSLDKLNLEIAFIEQIITQIKRTQGRLKVFEDSQDELISKNVNNQIENLKVEEIEYEQKIENLKKTKFEKLLPKKRILELEKFGSSLRSKFKKEESNLKSELSKKKESLIGEYQQENSGEPNSVNQNRRIALGNELNLIEIEYLEEIIEIIKNYIYRLEGIHKEIIELKGDILVIQRIINDFQKDTEKYENMLREIEN</sequence>
<dbReference type="RefSeq" id="WP_008278904.1">
    <property type="nucleotide sequence ID" value="NZ_AAXW01000119.1"/>
</dbReference>
<dbReference type="EMBL" id="AAXW01000119">
    <property type="protein sequence ID" value="EAZ88005.1"/>
    <property type="molecule type" value="Genomic_DNA"/>
</dbReference>
<name>A3IZU0_9CHRO</name>
<protein>
    <submittedName>
        <fullName evidence="3">Predicted glycosyltransferase</fullName>
    </submittedName>
</protein>
<feature type="transmembrane region" description="Helical" evidence="2">
    <location>
        <begin position="79"/>
        <end position="98"/>
    </location>
</feature>
<keyword evidence="2" id="KW-0812">Transmembrane</keyword>
<dbReference type="GO" id="GO:0016740">
    <property type="term" value="F:transferase activity"/>
    <property type="evidence" value="ECO:0007669"/>
    <property type="project" value="UniProtKB-KW"/>
</dbReference>
<dbReference type="AlphaFoldDB" id="A3IZU0"/>
<keyword evidence="4" id="KW-1185">Reference proteome</keyword>
<evidence type="ECO:0000313" key="3">
    <source>
        <dbReference type="EMBL" id="EAZ88005.1"/>
    </source>
</evidence>
<keyword evidence="3" id="KW-0808">Transferase</keyword>
<feature type="transmembrane region" description="Helical" evidence="2">
    <location>
        <begin position="118"/>
        <end position="142"/>
    </location>
</feature>
<dbReference type="Proteomes" id="UP000003781">
    <property type="component" value="Unassembled WGS sequence"/>
</dbReference>
<organism evidence="3 4">
    <name type="scientific">Crocosphaera chwakensis CCY0110</name>
    <dbReference type="NCBI Taxonomy" id="391612"/>
    <lineage>
        <taxon>Bacteria</taxon>
        <taxon>Bacillati</taxon>
        <taxon>Cyanobacteriota</taxon>
        <taxon>Cyanophyceae</taxon>
        <taxon>Oscillatoriophycideae</taxon>
        <taxon>Chroococcales</taxon>
        <taxon>Aphanothecaceae</taxon>
        <taxon>Crocosphaera</taxon>
        <taxon>Crocosphaera chwakensis</taxon>
    </lineage>
</organism>
<reference evidence="3 4" key="1">
    <citation type="submission" date="2007-03" db="EMBL/GenBank/DDBJ databases">
        <authorList>
            <person name="Stal L."/>
            <person name="Ferriera S."/>
            <person name="Johnson J."/>
            <person name="Kravitz S."/>
            <person name="Beeson K."/>
            <person name="Sutton G."/>
            <person name="Rogers Y.-H."/>
            <person name="Friedman R."/>
            <person name="Frazier M."/>
            <person name="Venter J.C."/>
        </authorList>
    </citation>
    <scope>NUCLEOTIDE SEQUENCE [LARGE SCALE GENOMIC DNA]</scope>
    <source>
        <strain evidence="3 4">CCY0110</strain>
    </source>
</reference>
<gene>
    <name evidence="3" type="ORF">CY0110_05052</name>
</gene>
<accession>A3IZU0</accession>
<comment type="caution">
    <text evidence="3">The sequence shown here is derived from an EMBL/GenBank/DDBJ whole genome shotgun (WGS) entry which is preliminary data.</text>
</comment>
<evidence type="ECO:0000256" key="1">
    <source>
        <dbReference type="SAM" id="Coils"/>
    </source>
</evidence>
<proteinExistence type="predicted"/>